<dbReference type="AlphaFoldDB" id="A0A834FFY6"/>
<reference evidence="2" key="1">
    <citation type="journal article" name="BMC Genomics">
        <title>Long-read sequencing and de novo genome assembly of marine medaka (Oryzias melastigma).</title>
        <authorList>
            <person name="Liang P."/>
            <person name="Saqib H.S.A."/>
            <person name="Ni X."/>
            <person name="Shen Y."/>
        </authorList>
    </citation>
    <scope>NUCLEOTIDE SEQUENCE</scope>
    <source>
        <strain evidence="2">Bigg-433</strain>
    </source>
</reference>
<evidence type="ECO:0000313" key="3">
    <source>
        <dbReference type="Proteomes" id="UP000646548"/>
    </source>
</evidence>
<feature type="chain" id="PRO_5032966593" description="Secreted protein" evidence="1">
    <location>
        <begin position="21"/>
        <end position="102"/>
    </location>
</feature>
<organism evidence="2 3">
    <name type="scientific">Oryzias melastigma</name>
    <name type="common">Marine medaka</name>
    <dbReference type="NCBI Taxonomy" id="30732"/>
    <lineage>
        <taxon>Eukaryota</taxon>
        <taxon>Metazoa</taxon>
        <taxon>Chordata</taxon>
        <taxon>Craniata</taxon>
        <taxon>Vertebrata</taxon>
        <taxon>Euteleostomi</taxon>
        <taxon>Actinopterygii</taxon>
        <taxon>Neopterygii</taxon>
        <taxon>Teleostei</taxon>
        <taxon>Neoteleostei</taxon>
        <taxon>Acanthomorphata</taxon>
        <taxon>Ovalentaria</taxon>
        <taxon>Atherinomorphae</taxon>
        <taxon>Beloniformes</taxon>
        <taxon>Adrianichthyidae</taxon>
        <taxon>Oryziinae</taxon>
        <taxon>Oryzias</taxon>
    </lineage>
</organism>
<gene>
    <name evidence="2" type="ORF">FQA47_022493</name>
</gene>
<evidence type="ECO:0008006" key="4">
    <source>
        <dbReference type="Google" id="ProtNLM"/>
    </source>
</evidence>
<feature type="signal peptide" evidence="1">
    <location>
        <begin position="1"/>
        <end position="20"/>
    </location>
</feature>
<proteinExistence type="predicted"/>
<evidence type="ECO:0000313" key="2">
    <source>
        <dbReference type="EMBL" id="KAF6730367.1"/>
    </source>
</evidence>
<comment type="caution">
    <text evidence="2">The sequence shown here is derived from an EMBL/GenBank/DDBJ whole genome shotgun (WGS) entry which is preliminary data.</text>
</comment>
<evidence type="ECO:0000256" key="1">
    <source>
        <dbReference type="SAM" id="SignalP"/>
    </source>
</evidence>
<accession>A0A834FFY6</accession>
<dbReference type="EMBL" id="WKFB01000237">
    <property type="protein sequence ID" value="KAF6730367.1"/>
    <property type="molecule type" value="Genomic_DNA"/>
</dbReference>
<keyword evidence="1" id="KW-0732">Signal</keyword>
<dbReference type="Proteomes" id="UP000646548">
    <property type="component" value="Unassembled WGS sequence"/>
</dbReference>
<protein>
    <recommendedName>
        <fullName evidence="4">Secreted protein</fullName>
    </recommendedName>
</protein>
<sequence>MLGLLAAFLSVYRAVRFVRTEPLKVQQLGVWLLRDSLHFHLFVGPSLTGLVQGFPFKSPVSLIETNTILFTCETQQKNDSRAHNFRKQRFMNIIMFFKKKNF</sequence>
<name>A0A834FFY6_ORYME</name>